<sequence length="453" mass="51240">MHRDTKTSQSLQANRAGRHFSISTTVLTAPSLPHNTAPEHDSSLPQDNAERNNARSAMNGHATSSEDHDVPPTSFHDHPNAPATASTHPSHFLHPSTHPIPETRKALCRNLQVSLSAGVPLPRMIDYHDRYPDLRSTHSFNLLISLALRRSSFGTVQWLLRSMDAAHIPHNILTQKMTVRWLVSTGYWDRAWKLVTTAKSSDSQSQAAAILWMEFFNGLARGVEFKQLMDREDTQWQRGYAPAFGPSLHHGHRLQVLHFVVHALLQLKQPKDASSLTKRYLNTVSGKPGPFPMKLVHLFVAFGSYERGLLKFHESRKALMSFLLAYSFLRPTPTTLFLLLGNLRTAKRCGTVAWDTYNYFKGRWGRRVDDQRVRRRVASLAVKEGRLDIVERLLGSSDKKAPSPRLASDASDARTGKGREKHLWIRLLARRNRRIRKNLYDPESNNGNIASLG</sequence>
<feature type="compositionally biased region" description="Basic and acidic residues" evidence="1">
    <location>
        <begin position="64"/>
        <end position="79"/>
    </location>
</feature>
<dbReference type="EMBL" id="JAYKXP010000004">
    <property type="protein sequence ID" value="KAK7059037.1"/>
    <property type="molecule type" value="Genomic_DNA"/>
</dbReference>
<dbReference type="AlphaFoldDB" id="A0AAW0E503"/>
<feature type="region of interest" description="Disordered" evidence="1">
    <location>
        <begin position="1"/>
        <end position="99"/>
    </location>
</feature>
<feature type="compositionally biased region" description="Basic and acidic residues" evidence="1">
    <location>
        <begin position="37"/>
        <end position="53"/>
    </location>
</feature>
<dbReference type="Proteomes" id="UP001383192">
    <property type="component" value="Unassembled WGS sequence"/>
</dbReference>
<evidence type="ECO:0000256" key="1">
    <source>
        <dbReference type="SAM" id="MobiDB-lite"/>
    </source>
</evidence>
<protein>
    <submittedName>
        <fullName evidence="2">Uncharacterized protein</fullName>
    </submittedName>
</protein>
<proteinExistence type="predicted"/>
<name>A0AAW0E503_9AGAR</name>
<reference evidence="2 3" key="1">
    <citation type="submission" date="2024-01" db="EMBL/GenBank/DDBJ databases">
        <title>A draft genome for a cacao thread blight-causing isolate of Paramarasmius palmivorus.</title>
        <authorList>
            <person name="Baruah I.K."/>
            <person name="Bukari Y."/>
            <person name="Amoako-Attah I."/>
            <person name="Meinhardt L.W."/>
            <person name="Bailey B.A."/>
            <person name="Cohen S.P."/>
        </authorList>
    </citation>
    <scope>NUCLEOTIDE SEQUENCE [LARGE SCALE GENOMIC DNA]</scope>
    <source>
        <strain evidence="2 3">GH-12</strain>
    </source>
</reference>
<keyword evidence="3" id="KW-1185">Reference proteome</keyword>
<evidence type="ECO:0000313" key="3">
    <source>
        <dbReference type="Proteomes" id="UP001383192"/>
    </source>
</evidence>
<gene>
    <name evidence="2" type="ORF">VNI00_001661</name>
</gene>
<accession>A0AAW0E503</accession>
<evidence type="ECO:0000313" key="2">
    <source>
        <dbReference type="EMBL" id="KAK7059037.1"/>
    </source>
</evidence>
<comment type="caution">
    <text evidence="2">The sequence shown here is derived from an EMBL/GenBank/DDBJ whole genome shotgun (WGS) entry which is preliminary data.</text>
</comment>
<organism evidence="2 3">
    <name type="scientific">Paramarasmius palmivorus</name>
    <dbReference type="NCBI Taxonomy" id="297713"/>
    <lineage>
        <taxon>Eukaryota</taxon>
        <taxon>Fungi</taxon>
        <taxon>Dikarya</taxon>
        <taxon>Basidiomycota</taxon>
        <taxon>Agaricomycotina</taxon>
        <taxon>Agaricomycetes</taxon>
        <taxon>Agaricomycetidae</taxon>
        <taxon>Agaricales</taxon>
        <taxon>Marasmiineae</taxon>
        <taxon>Marasmiaceae</taxon>
        <taxon>Paramarasmius</taxon>
    </lineage>
</organism>